<accession>A0A1I0QX02</accession>
<feature type="transmembrane region" description="Helical" evidence="7">
    <location>
        <begin position="375"/>
        <end position="395"/>
    </location>
</feature>
<proteinExistence type="inferred from homology"/>
<keyword evidence="5 7" id="KW-1133">Transmembrane helix</keyword>
<feature type="domain" description="ABC transmembrane type-1" evidence="8">
    <location>
        <begin position="310"/>
        <end position="490"/>
    </location>
</feature>
<evidence type="ECO:0000256" key="1">
    <source>
        <dbReference type="ARBA" id="ARBA00004651"/>
    </source>
</evidence>
<feature type="transmembrane region" description="Helical" evidence="7">
    <location>
        <begin position="254"/>
        <end position="274"/>
    </location>
</feature>
<dbReference type="Proteomes" id="UP000199167">
    <property type="component" value="Unassembled WGS sequence"/>
</dbReference>
<feature type="transmembrane region" description="Helical" evidence="7">
    <location>
        <begin position="166"/>
        <end position="189"/>
    </location>
</feature>
<evidence type="ECO:0000256" key="4">
    <source>
        <dbReference type="ARBA" id="ARBA00022692"/>
    </source>
</evidence>
<protein>
    <submittedName>
        <fullName evidence="9">ABC-type nitrate/sulfonate/bicarbonate transport system, permease component</fullName>
    </submittedName>
</protein>
<dbReference type="RefSeq" id="WP_089994118.1">
    <property type="nucleotide sequence ID" value="NZ_FOIZ01000001.1"/>
</dbReference>
<dbReference type="InterPro" id="IPR035906">
    <property type="entry name" value="MetI-like_sf"/>
</dbReference>
<gene>
    <name evidence="9" type="ORF">SAMN04488515_2303</name>
</gene>
<evidence type="ECO:0000256" key="3">
    <source>
        <dbReference type="ARBA" id="ARBA00022475"/>
    </source>
</evidence>
<dbReference type="InterPro" id="IPR000515">
    <property type="entry name" value="MetI-like"/>
</dbReference>
<sequence>MRTTIWSLAALVCWELLAQLHPDSVLITGPRGIATYLFDNAGLMARATLATSQSAAWGFLWGNIVAIILAAIAILVPRSERAVSALSLLVFCLPLVATGPILRVLFGPGIGPQITLAALAVSYTTYLAVLVGLRAIPQSWRDLVAIYGRGAWITLVIVRAQASLPYLFVGLQIAAPAAFLGAMIGEFTGAERGLGVLTLRAMRALEVNATWSLATVAALIAMLAYGVVSWVAKRCIGYAPVILLSPPTGKKRPLLSRLGGFAGLTIAVLLVWQFSMDAFDLNRFFAKRPGDIWTFLTAQPEQRAILLGAMAETLTVTFPGYLAGLFLGAALAAIVVLFPRLSSSVLPVAVALRAIPIITTAPLLVLALGRGAVGTITIVAVMIFFPTLIACLQGLRQTPGQITDVFQSYRAGRFRLLVSAQIPSMLPAFFASARMAVPAALLAVTTTEWLATGKGIGVLMALTASTSNYNMLWSCVVVLSLAAVTGYGLITWIERAVLGIYASEQLT</sequence>
<dbReference type="PROSITE" id="PS50928">
    <property type="entry name" value="ABC_TM1"/>
    <property type="match status" value="2"/>
</dbReference>
<evidence type="ECO:0000259" key="8">
    <source>
        <dbReference type="PROSITE" id="PS50928"/>
    </source>
</evidence>
<dbReference type="Pfam" id="PF00528">
    <property type="entry name" value="BPD_transp_1"/>
    <property type="match status" value="2"/>
</dbReference>
<evidence type="ECO:0000256" key="7">
    <source>
        <dbReference type="RuleBase" id="RU363032"/>
    </source>
</evidence>
<feature type="transmembrane region" description="Helical" evidence="7">
    <location>
        <begin position="114"/>
        <end position="133"/>
    </location>
</feature>
<feature type="domain" description="ABC transmembrane type-1" evidence="8">
    <location>
        <begin position="44"/>
        <end position="232"/>
    </location>
</feature>
<keyword evidence="2 7" id="KW-0813">Transport</keyword>
<feature type="transmembrane region" description="Helical" evidence="7">
    <location>
        <begin position="350"/>
        <end position="369"/>
    </location>
</feature>
<name>A0A1I0QX02_9RHOB</name>
<dbReference type="PANTHER" id="PTHR30151">
    <property type="entry name" value="ALKANE SULFONATE ABC TRANSPORTER-RELATED, MEMBRANE SUBUNIT"/>
    <property type="match status" value="1"/>
</dbReference>
<dbReference type="OrthoDB" id="9799271at2"/>
<feature type="transmembrane region" description="Helical" evidence="7">
    <location>
        <begin position="416"/>
        <end position="437"/>
    </location>
</feature>
<dbReference type="Gene3D" id="1.10.3720.10">
    <property type="entry name" value="MetI-like"/>
    <property type="match status" value="2"/>
</dbReference>
<feature type="transmembrane region" description="Helical" evidence="7">
    <location>
        <begin position="471"/>
        <end position="493"/>
    </location>
</feature>
<evidence type="ECO:0000256" key="5">
    <source>
        <dbReference type="ARBA" id="ARBA00022989"/>
    </source>
</evidence>
<feature type="transmembrane region" description="Helical" evidence="7">
    <location>
        <begin position="209"/>
        <end position="233"/>
    </location>
</feature>
<dbReference type="STRING" id="364200.SAMN04488515_2303"/>
<keyword evidence="6 7" id="KW-0472">Membrane</keyword>
<dbReference type="PANTHER" id="PTHR30151:SF20">
    <property type="entry name" value="ABC TRANSPORTER PERMEASE PROTEIN HI_0355-RELATED"/>
    <property type="match status" value="1"/>
</dbReference>
<evidence type="ECO:0000256" key="6">
    <source>
        <dbReference type="ARBA" id="ARBA00023136"/>
    </source>
</evidence>
<comment type="similarity">
    <text evidence="7">Belongs to the binding-protein-dependent transport system permease family.</text>
</comment>
<dbReference type="GO" id="GO:0005886">
    <property type="term" value="C:plasma membrane"/>
    <property type="evidence" value="ECO:0007669"/>
    <property type="project" value="UniProtKB-SubCell"/>
</dbReference>
<dbReference type="AlphaFoldDB" id="A0A1I0QX02"/>
<feature type="transmembrane region" description="Helical" evidence="7">
    <location>
        <begin position="318"/>
        <end position="338"/>
    </location>
</feature>
<keyword evidence="10" id="KW-1185">Reference proteome</keyword>
<feature type="transmembrane region" description="Helical" evidence="7">
    <location>
        <begin position="83"/>
        <end position="102"/>
    </location>
</feature>
<dbReference type="GO" id="GO:0055085">
    <property type="term" value="P:transmembrane transport"/>
    <property type="evidence" value="ECO:0007669"/>
    <property type="project" value="InterPro"/>
</dbReference>
<evidence type="ECO:0000313" key="10">
    <source>
        <dbReference type="Proteomes" id="UP000199167"/>
    </source>
</evidence>
<comment type="subcellular location">
    <subcellularLocation>
        <location evidence="1 7">Cell membrane</location>
        <topology evidence="1 7">Multi-pass membrane protein</topology>
    </subcellularLocation>
</comment>
<dbReference type="SUPFAM" id="SSF161098">
    <property type="entry name" value="MetI-like"/>
    <property type="match status" value="2"/>
</dbReference>
<feature type="transmembrane region" description="Helical" evidence="7">
    <location>
        <begin position="55"/>
        <end position="76"/>
    </location>
</feature>
<dbReference type="EMBL" id="FOIZ01000001">
    <property type="protein sequence ID" value="SEW32301.1"/>
    <property type="molecule type" value="Genomic_DNA"/>
</dbReference>
<keyword evidence="4 7" id="KW-0812">Transmembrane</keyword>
<keyword evidence="3" id="KW-1003">Cell membrane</keyword>
<reference evidence="9 10" key="1">
    <citation type="submission" date="2016-10" db="EMBL/GenBank/DDBJ databases">
        <authorList>
            <person name="de Groot N.N."/>
        </authorList>
    </citation>
    <scope>NUCLEOTIDE SEQUENCE [LARGE SCALE GENOMIC DNA]</scope>
    <source>
        <strain evidence="9 10">DSM 17925</strain>
    </source>
</reference>
<organism evidence="9 10">
    <name type="scientific">Cognatiyoonia koreensis</name>
    <dbReference type="NCBI Taxonomy" id="364200"/>
    <lineage>
        <taxon>Bacteria</taxon>
        <taxon>Pseudomonadati</taxon>
        <taxon>Pseudomonadota</taxon>
        <taxon>Alphaproteobacteria</taxon>
        <taxon>Rhodobacterales</taxon>
        <taxon>Paracoccaceae</taxon>
        <taxon>Cognatiyoonia</taxon>
    </lineage>
</organism>
<evidence type="ECO:0000256" key="2">
    <source>
        <dbReference type="ARBA" id="ARBA00022448"/>
    </source>
</evidence>
<evidence type="ECO:0000313" key="9">
    <source>
        <dbReference type="EMBL" id="SEW32301.1"/>
    </source>
</evidence>